<sequence length="405" mass="43526">MKKLLPLSLMLLSTTPAFAEQKKPVAPDREVWVSIGADAVAPMRESFKSVGWEEPTAIAAKDSATVFRLRESQLGRLATLMHERFHRCAGFITFDTKEEAIAALEPAPAVAPQNLVTYTLDNAATVNTLMGAATEANVRSTITSLSSYTTRYYTSQTGVDAANWLRTRWQSFVPSTRTDVTVELYRHTGWAQPSVILTIRGTTLPNEVVVVGGHLDSINQSGTAAPGADDDASGVASFTEVIRVAMARNYRPQRTVKFMAYAAEEVGLRGSREIAAYHKNNGINVVGVLQLDMTNYKGSASYDVGIVTDNTNAAQNTFLRNLITTYVKIPHTNTSCGYGCSDHASWTGQGFAASIPFEATVSAGSPYIHTSGDTLARSGGTANHALKFTKIAAAYVAELAKGTAQ</sequence>
<dbReference type="EMBL" id="JABBJJ010000129">
    <property type="protein sequence ID" value="NMO18248.1"/>
    <property type="molecule type" value="Genomic_DNA"/>
</dbReference>
<dbReference type="Proteomes" id="UP000518300">
    <property type="component" value="Unassembled WGS sequence"/>
</dbReference>
<evidence type="ECO:0000256" key="6">
    <source>
        <dbReference type="ARBA" id="ARBA00022833"/>
    </source>
</evidence>
<keyword evidence="1" id="KW-0031">Aminopeptidase</keyword>
<name>A0A848LKJ9_9BACT</name>
<organism evidence="11 12">
    <name type="scientific">Pyxidicoccus fallax</name>
    <dbReference type="NCBI Taxonomy" id="394095"/>
    <lineage>
        <taxon>Bacteria</taxon>
        <taxon>Pseudomonadati</taxon>
        <taxon>Myxococcota</taxon>
        <taxon>Myxococcia</taxon>
        <taxon>Myxococcales</taxon>
        <taxon>Cystobacterineae</taxon>
        <taxon>Myxococcaceae</taxon>
        <taxon>Pyxidicoccus</taxon>
    </lineage>
</organism>
<keyword evidence="6 7" id="KW-0862">Zinc</keyword>
<feature type="binding site" evidence="7">
    <location>
        <position position="369"/>
    </location>
    <ligand>
        <name>Zn(2+)</name>
        <dbReference type="ChEBI" id="CHEBI:29105"/>
        <label>2</label>
        <note>catalytic</note>
    </ligand>
</feature>
<feature type="binding site" evidence="7">
    <location>
        <position position="265"/>
    </location>
    <ligand>
        <name>Zn(2+)</name>
        <dbReference type="ChEBI" id="CHEBI:29105"/>
        <label>2</label>
        <note>catalytic</note>
    </ligand>
</feature>
<dbReference type="InterPro" id="IPR012189">
    <property type="entry name" value="Pept_M28E_Ap1"/>
</dbReference>
<evidence type="ECO:0000256" key="8">
    <source>
        <dbReference type="PIRSR" id="PIRSR036685-2"/>
    </source>
</evidence>
<keyword evidence="3 7" id="KW-0479">Metal-binding</keyword>
<dbReference type="GO" id="GO:0046872">
    <property type="term" value="F:metal ion binding"/>
    <property type="evidence" value="ECO:0007669"/>
    <property type="project" value="UniProtKB-KW"/>
</dbReference>
<dbReference type="InterPro" id="IPR007484">
    <property type="entry name" value="Peptidase_M28"/>
</dbReference>
<dbReference type="PANTHER" id="PTHR12147">
    <property type="entry name" value="METALLOPEPTIDASE M28 FAMILY MEMBER"/>
    <property type="match status" value="1"/>
</dbReference>
<dbReference type="RefSeq" id="WP_169347518.1">
    <property type="nucleotide sequence ID" value="NZ_JABBJJ010000129.1"/>
</dbReference>
<keyword evidence="8" id="KW-1015">Disulfide bond</keyword>
<keyword evidence="5 11" id="KW-0378">Hydrolase</keyword>
<accession>A0A848LKJ9</accession>
<dbReference type="Gene3D" id="3.40.630.10">
    <property type="entry name" value="Zn peptidases"/>
    <property type="match status" value="1"/>
</dbReference>
<dbReference type="GO" id="GO:0004177">
    <property type="term" value="F:aminopeptidase activity"/>
    <property type="evidence" value="ECO:0007669"/>
    <property type="project" value="UniProtKB-KW"/>
</dbReference>
<evidence type="ECO:0000256" key="2">
    <source>
        <dbReference type="ARBA" id="ARBA00022670"/>
    </source>
</evidence>
<evidence type="ECO:0000256" key="5">
    <source>
        <dbReference type="ARBA" id="ARBA00022801"/>
    </source>
</evidence>
<evidence type="ECO:0000256" key="7">
    <source>
        <dbReference type="PIRSR" id="PIRSR036685-1"/>
    </source>
</evidence>
<proteinExistence type="predicted"/>
<evidence type="ECO:0000256" key="4">
    <source>
        <dbReference type="ARBA" id="ARBA00022729"/>
    </source>
</evidence>
<evidence type="ECO:0000256" key="1">
    <source>
        <dbReference type="ARBA" id="ARBA00022438"/>
    </source>
</evidence>
<feature type="binding site" evidence="7">
    <location>
        <position position="230"/>
    </location>
    <ligand>
        <name>Zn(2+)</name>
        <dbReference type="ChEBI" id="CHEBI:29105"/>
        <label>1</label>
    </ligand>
</feature>
<dbReference type="PANTHER" id="PTHR12147:SF56">
    <property type="entry name" value="AMINOPEPTIDASE YDR415C-RELATED"/>
    <property type="match status" value="1"/>
</dbReference>
<feature type="disulfide bond" evidence="8">
    <location>
        <begin position="336"/>
        <end position="340"/>
    </location>
</feature>
<keyword evidence="12" id="KW-1185">Reference proteome</keyword>
<keyword evidence="2" id="KW-0645">Protease</keyword>
<comment type="caution">
    <text evidence="11">The sequence shown here is derived from an EMBL/GenBank/DDBJ whole genome shotgun (WGS) entry which is preliminary data.</text>
</comment>
<dbReference type="AlphaFoldDB" id="A0A848LKJ9"/>
<evidence type="ECO:0000313" key="12">
    <source>
        <dbReference type="Proteomes" id="UP000518300"/>
    </source>
</evidence>
<feature type="domain" description="Peptidase M28" evidence="10">
    <location>
        <begin position="195"/>
        <end position="386"/>
    </location>
</feature>
<gene>
    <name evidence="11" type="ORF">HG543_25815</name>
</gene>
<dbReference type="Pfam" id="PF04389">
    <property type="entry name" value="Peptidase_M28"/>
    <property type="match status" value="1"/>
</dbReference>
<dbReference type="SUPFAM" id="SSF53187">
    <property type="entry name" value="Zn-dependent exopeptidases"/>
    <property type="match status" value="1"/>
</dbReference>
<evidence type="ECO:0000313" key="11">
    <source>
        <dbReference type="EMBL" id="NMO18248.1"/>
    </source>
</evidence>
<dbReference type="PIRSF" id="PIRSF036685">
    <property type="entry name" value="BacLeuNPeptidase"/>
    <property type="match status" value="1"/>
</dbReference>
<dbReference type="GO" id="GO:0008235">
    <property type="term" value="F:metalloexopeptidase activity"/>
    <property type="evidence" value="ECO:0007669"/>
    <property type="project" value="InterPro"/>
</dbReference>
<protein>
    <submittedName>
        <fullName evidence="11">M20/M25/M40 family metallo-hydrolase</fullName>
    </submittedName>
</protein>
<feature type="signal peptide" evidence="9">
    <location>
        <begin position="1"/>
        <end position="19"/>
    </location>
</feature>
<evidence type="ECO:0000256" key="3">
    <source>
        <dbReference type="ARBA" id="ARBA00022723"/>
    </source>
</evidence>
<feature type="binding site" evidence="7">
    <location>
        <position position="214"/>
    </location>
    <ligand>
        <name>Zn(2+)</name>
        <dbReference type="ChEBI" id="CHEBI:29105"/>
        <label>1</label>
    </ligand>
</feature>
<dbReference type="GO" id="GO:0006508">
    <property type="term" value="P:proteolysis"/>
    <property type="evidence" value="ECO:0007669"/>
    <property type="project" value="UniProtKB-KW"/>
</dbReference>
<evidence type="ECO:0000259" key="10">
    <source>
        <dbReference type="Pfam" id="PF04389"/>
    </source>
</evidence>
<dbReference type="InterPro" id="IPR045175">
    <property type="entry name" value="M28_fam"/>
</dbReference>
<keyword evidence="4 9" id="KW-0732">Signal</keyword>
<feature type="binding site" evidence="7">
    <location>
        <position position="292"/>
    </location>
    <ligand>
        <name>Zn(2+)</name>
        <dbReference type="ChEBI" id="CHEBI:29105"/>
        <label>1</label>
    </ligand>
</feature>
<evidence type="ECO:0000256" key="9">
    <source>
        <dbReference type="SAM" id="SignalP"/>
    </source>
</evidence>
<reference evidence="11 12" key="1">
    <citation type="submission" date="2020-04" db="EMBL/GenBank/DDBJ databases">
        <title>Draft genome of Pyxidicoccus fallax type strain.</title>
        <authorList>
            <person name="Whitworth D.E."/>
        </authorList>
    </citation>
    <scope>NUCLEOTIDE SEQUENCE [LARGE SCALE GENOMIC DNA]</scope>
    <source>
        <strain evidence="11 12">DSM 14698</strain>
    </source>
</reference>
<comment type="cofactor">
    <cofactor evidence="7">
        <name>Zn(2+)</name>
        <dbReference type="ChEBI" id="CHEBI:29105"/>
    </cofactor>
    <text evidence="7">Binds 2 Zn(2+) ions per subunit.</text>
</comment>
<feature type="chain" id="PRO_5032584178" evidence="9">
    <location>
        <begin position="20"/>
        <end position="405"/>
    </location>
</feature>